<accession>A0A6J4QSS5</accession>
<proteinExistence type="predicted"/>
<name>A0A6J4QSS5_9ACTN</name>
<protein>
    <submittedName>
        <fullName evidence="1">Uncharacterized protein</fullName>
    </submittedName>
</protein>
<evidence type="ECO:0000313" key="1">
    <source>
        <dbReference type="EMBL" id="CAA9452567.1"/>
    </source>
</evidence>
<gene>
    <name evidence="1" type="ORF">AVDCRST_MAG58-2225</name>
</gene>
<organism evidence="1">
    <name type="scientific">uncultured Rubrobacteraceae bacterium</name>
    <dbReference type="NCBI Taxonomy" id="349277"/>
    <lineage>
        <taxon>Bacteria</taxon>
        <taxon>Bacillati</taxon>
        <taxon>Actinomycetota</taxon>
        <taxon>Rubrobacteria</taxon>
        <taxon>Rubrobacterales</taxon>
        <taxon>Rubrobacteraceae</taxon>
        <taxon>environmental samples</taxon>
    </lineage>
</organism>
<dbReference type="EMBL" id="CADCVF010000024">
    <property type="protein sequence ID" value="CAA9452567.1"/>
    <property type="molecule type" value="Genomic_DNA"/>
</dbReference>
<dbReference type="AlphaFoldDB" id="A0A6J4QSS5"/>
<sequence length="173" mass="18655">MSPMQEDPTFASWRRLGESLEGSFAARARGLLAPDFAILDLEGEEIGCLEFHGPHGAELEAGDLEARIERSAPSEYAMLAGGAKILEAEPVGALNTPEIRCLDRLYQGRLSLLRNTARAGPAGESVTVRITGGLTNRNYKAVFDAGNAGSLPVALFLLYLTVTLRRKAYNVVH</sequence>
<reference evidence="1" key="1">
    <citation type="submission" date="2020-02" db="EMBL/GenBank/DDBJ databases">
        <authorList>
            <person name="Meier V. D."/>
        </authorList>
    </citation>
    <scope>NUCLEOTIDE SEQUENCE</scope>
    <source>
        <strain evidence="1">AVDCRST_MAG58</strain>
    </source>
</reference>